<evidence type="ECO:0000256" key="1">
    <source>
        <dbReference type="SAM" id="MobiDB-lite"/>
    </source>
</evidence>
<proteinExistence type="predicted"/>
<dbReference type="Proteomes" id="UP000669179">
    <property type="component" value="Unassembled WGS sequence"/>
</dbReference>
<feature type="chain" id="PRO_5037459341" description="Chitin-binding type-2 domain-containing protein" evidence="2">
    <location>
        <begin position="27"/>
        <end position="150"/>
    </location>
</feature>
<keyword evidence="2" id="KW-0732">Signal</keyword>
<protein>
    <recommendedName>
        <fullName evidence="5">Chitin-binding type-2 domain-containing protein</fullName>
    </recommendedName>
</protein>
<evidence type="ECO:0000313" key="4">
    <source>
        <dbReference type="Proteomes" id="UP000669179"/>
    </source>
</evidence>
<name>A0A939PCT9_9ACTN</name>
<comment type="caution">
    <text evidence="3">The sequence shown here is derived from an EMBL/GenBank/DDBJ whole genome shotgun (WGS) entry which is preliminary data.</text>
</comment>
<feature type="region of interest" description="Disordered" evidence="1">
    <location>
        <begin position="27"/>
        <end position="54"/>
    </location>
</feature>
<gene>
    <name evidence="3" type="ORF">J4573_07335</name>
</gene>
<evidence type="ECO:0000256" key="2">
    <source>
        <dbReference type="SAM" id="SignalP"/>
    </source>
</evidence>
<dbReference type="EMBL" id="JAGEOJ010000003">
    <property type="protein sequence ID" value="MBO2446899.1"/>
    <property type="molecule type" value="Genomic_DNA"/>
</dbReference>
<dbReference type="AlphaFoldDB" id="A0A939PCT9"/>
<organism evidence="3 4">
    <name type="scientific">Actinomadura barringtoniae</name>
    <dbReference type="NCBI Taxonomy" id="1427535"/>
    <lineage>
        <taxon>Bacteria</taxon>
        <taxon>Bacillati</taxon>
        <taxon>Actinomycetota</taxon>
        <taxon>Actinomycetes</taxon>
        <taxon>Streptosporangiales</taxon>
        <taxon>Thermomonosporaceae</taxon>
        <taxon>Actinomadura</taxon>
    </lineage>
</organism>
<accession>A0A939PCT9</accession>
<feature type="signal peptide" evidence="2">
    <location>
        <begin position="1"/>
        <end position="26"/>
    </location>
</feature>
<reference evidence="3" key="1">
    <citation type="submission" date="2021-03" db="EMBL/GenBank/DDBJ databases">
        <authorList>
            <person name="Kanchanasin P."/>
            <person name="Saeng-In P."/>
            <person name="Phongsopitanun W."/>
            <person name="Yuki M."/>
            <person name="Kudo T."/>
            <person name="Ohkuma M."/>
            <person name="Tanasupawat S."/>
        </authorList>
    </citation>
    <scope>NUCLEOTIDE SEQUENCE</scope>
    <source>
        <strain evidence="3">GKU 128</strain>
    </source>
</reference>
<sequence length="150" mass="15372">MKISTAIGTAVLAGGLGLAVVPTANATTAAPSGPGTATLKGASAGKSGSTTSTRGVAITKAQTRSLGGASTSSTASKSAVSLRSKGSCWNGRTSGRNFYETCNGSDYQVYLDCRAGANYYRYWFSTHYWGTWNFTLTCPVGMVAVWGGSN</sequence>
<keyword evidence="4" id="KW-1185">Reference proteome</keyword>
<dbReference type="RefSeq" id="WP_208254523.1">
    <property type="nucleotide sequence ID" value="NZ_JAGEOJ010000003.1"/>
</dbReference>
<evidence type="ECO:0008006" key="5">
    <source>
        <dbReference type="Google" id="ProtNLM"/>
    </source>
</evidence>
<evidence type="ECO:0000313" key="3">
    <source>
        <dbReference type="EMBL" id="MBO2446899.1"/>
    </source>
</evidence>